<gene>
    <name evidence="16" type="ORF">A3770_04p33500</name>
</gene>
<keyword evidence="2" id="KW-0547">Nucleotide-binding</keyword>
<feature type="domain" description="HRDC" evidence="13">
    <location>
        <begin position="984"/>
        <end position="1069"/>
    </location>
</feature>
<dbReference type="Gene3D" id="1.10.150.80">
    <property type="entry name" value="HRDC domain"/>
    <property type="match status" value="1"/>
</dbReference>
<dbReference type="NCBIfam" id="TIGR00614">
    <property type="entry name" value="recQ_fam"/>
    <property type="match status" value="1"/>
</dbReference>
<reference evidence="16 17" key="1">
    <citation type="submission" date="2018-07" db="EMBL/GenBank/DDBJ databases">
        <title>The complete nuclear genome of the prasinophyte Chloropicon primus (CCMP1205).</title>
        <authorList>
            <person name="Pombert J.-F."/>
            <person name="Otis C."/>
            <person name="Turmel M."/>
            <person name="Lemieux C."/>
        </authorList>
    </citation>
    <scope>NUCLEOTIDE SEQUENCE [LARGE SCALE GENOMIC DNA]</scope>
    <source>
        <strain evidence="16 17">CCMP1205</strain>
    </source>
</reference>
<keyword evidence="11" id="KW-0175">Coiled coil</keyword>
<dbReference type="OrthoDB" id="10261556at2759"/>
<sequence length="1123" mass="125067">MEGYWEGFTYSSRGGGRLRMEAVEHRPGESELGGLGPRHVLAERCREAFGKLCGRVAFDRGNVGRCGRSDPVAGVSRAAPPRQAAAVNLNVRQQGGAGVAPPLAAAERGSEPEVVELEDDEYFDIDMEELVSAHYKKKQVESAGAARPPPPPPHFEGVDEGSSPRFARSPRASDRHDVVPPGFASPAPRDPKDLYIEKLELLVSLLQGKGDESRIRDLGRECSELKARLSSRAAPEGREPHGVAAPFTPNPVDGPSLRAQGGVGAGVGAFASEQRQEAQGFPTFPDEGRGRYESSFQQQTNHFESGPPPPAALDGPSHYSDYNSSSAPYGNEPMAFGDGAPKFGDDGVYTANKPDIPKARGYINTALIDGSSDPKWTRSDFPWSTQLQDFNRDYFGYSSFRRDQKEIMNATLSGNDVFALMPTGGGKSLCYQLPALCESGLTVVISPLVALIQDQISQLRVANIECGALGSTTDDFERRRILSCLRQSPPGLKLLYVTPEKVANSAHLLSVFDDLNSKSFLSRFVIDEAHCVSQWGHDFRKDYKELRVFKMRYPQVPALVLTATATERVQEDIVQQLQIKSCVQFKSSFNRKNLKYEVRKKTKSCIEEMKNLILDNCTDRFGRVQTGIIYCFSKFDCEKVSVELNKQFADHKCGRCFACKNNMRRRCQNLKRVVVDFYHAGLEPDVREAVQSKWSNDEVHILCATVAFGMGINKPDVRFVIHYSLPKSLEGYHQEAGRAGRDLKDALCVLFYRFGDYQKLKRLLESSAKENNAPPQQLQNNIESLNGMVSYCENTIECRRVLLLRHFGENFDPGLCKGTCDNCKNNQRSGKTYETKDVTEDVKNIISIVQETGQKHSLTHIVDVFRGSRCAKVMRNKHNNVSAFGKGSAWLKNEASRLLQKLVIDGVLTEVTSKADNLYQTVTTLLRVNRAVEMEIKSGRRKITLAVAAKAQKKVSLKTKKVPLKSIDEMAFDQSQGDDAEEKFECIREIENELMQLRENIIKEAKKAGMKLKAYHVYNSDLIRSIADLMPTSIEHLKNLDGWSKNKVEKYGRDVIQVVARVLQKHGLQQRGAENSNGRGVSTEAKSLLSKRKGSNPESGNSQQHKRPNAMQPSNTNYSYLKH</sequence>
<keyword evidence="5" id="KW-0067">ATP-binding</keyword>
<evidence type="ECO:0000256" key="1">
    <source>
        <dbReference type="ARBA" id="ARBA00005446"/>
    </source>
</evidence>
<dbReference type="SMART" id="SM00490">
    <property type="entry name" value="HELICc"/>
    <property type="match status" value="1"/>
</dbReference>
<dbReference type="GO" id="GO:0000724">
    <property type="term" value="P:double-strand break repair via homologous recombination"/>
    <property type="evidence" value="ECO:0007669"/>
    <property type="project" value="TreeGrafter"/>
</dbReference>
<dbReference type="InterPro" id="IPR010997">
    <property type="entry name" value="HRDC-like_sf"/>
</dbReference>
<keyword evidence="4 16" id="KW-0347">Helicase</keyword>
<dbReference type="PROSITE" id="PS51192">
    <property type="entry name" value="HELICASE_ATP_BIND_1"/>
    <property type="match status" value="1"/>
</dbReference>
<dbReference type="InterPro" id="IPR002464">
    <property type="entry name" value="DNA/RNA_helicase_DEAH_CS"/>
</dbReference>
<evidence type="ECO:0000259" key="15">
    <source>
        <dbReference type="PROSITE" id="PS51194"/>
    </source>
</evidence>
<dbReference type="PROSITE" id="PS00690">
    <property type="entry name" value="DEAH_ATP_HELICASE"/>
    <property type="match status" value="1"/>
</dbReference>
<dbReference type="CDD" id="cd18794">
    <property type="entry name" value="SF2_C_RecQ"/>
    <property type="match status" value="1"/>
</dbReference>
<dbReference type="SUPFAM" id="SSF52540">
    <property type="entry name" value="P-loop containing nucleoside triphosphate hydrolases"/>
    <property type="match status" value="2"/>
</dbReference>
<dbReference type="Gene3D" id="3.40.50.300">
    <property type="entry name" value="P-loop containing nucleotide triphosphate hydrolases"/>
    <property type="match status" value="2"/>
</dbReference>
<dbReference type="CDD" id="cd17920">
    <property type="entry name" value="DEXHc_RecQ"/>
    <property type="match status" value="1"/>
</dbReference>
<dbReference type="Pfam" id="PF09382">
    <property type="entry name" value="RQC"/>
    <property type="match status" value="1"/>
</dbReference>
<evidence type="ECO:0000256" key="6">
    <source>
        <dbReference type="ARBA" id="ARBA00023125"/>
    </source>
</evidence>
<feature type="region of interest" description="Disordered" evidence="12">
    <location>
        <begin position="229"/>
        <end position="250"/>
    </location>
</feature>
<evidence type="ECO:0000256" key="7">
    <source>
        <dbReference type="ARBA" id="ARBA00023235"/>
    </source>
</evidence>
<dbReference type="Pfam" id="PF00271">
    <property type="entry name" value="Helicase_C"/>
    <property type="match status" value="1"/>
</dbReference>
<protein>
    <recommendedName>
        <fullName evidence="10">DNA 3'-5' helicase</fullName>
        <ecNumber evidence="10">5.6.2.4</ecNumber>
    </recommendedName>
</protein>
<evidence type="ECO:0000256" key="8">
    <source>
        <dbReference type="ARBA" id="ARBA00023242"/>
    </source>
</evidence>
<organism evidence="16 17">
    <name type="scientific">Chloropicon primus</name>
    <dbReference type="NCBI Taxonomy" id="1764295"/>
    <lineage>
        <taxon>Eukaryota</taxon>
        <taxon>Viridiplantae</taxon>
        <taxon>Chlorophyta</taxon>
        <taxon>Chloropicophyceae</taxon>
        <taxon>Chloropicales</taxon>
        <taxon>Chloropicaceae</taxon>
        <taxon>Chloropicon</taxon>
    </lineage>
</organism>
<feature type="region of interest" description="Disordered" evidence="12">
    <location>
        <begin position="1068"/>
        <end position="1123"/>
    </location>
</feature>
<keyword evidence="6" id="KW-0238">DNA-binding</keyword>
<feature type="compositionally biased region" description="Polar residues" evidence="12">
    <location>
        <begin position="1111"/>
        <end position="1123"/>
    </location>
</feature>
<dbReference type="PANTHER" id="PTHR13710">
    <property type="entry name" value="DNA HELICASE RECQ FAMILY MEMBER"/>
    <property type="match status" value="1"/>
</dbReference>
<evidence type="ECO:0000256" key="10">
    <source>
        <dbReference type="ARBA" id="ARBA00034808"/>
    </source>
</evidence>
<dbReference type="Gene3D" id="1.10.10.10">
    <property type="entry name" value="Winged helix-like DNA-binding domain superfamily/Winged helix DNA-binding domain"/>
    <property type="match status" value="1"/>
</dbReference>
<evidence type="ECO:0000256" key="5">
    <source>
        <dbReference type="ARBA" id="ARBA00022840"/>
    </source>
</evidence>
<keyword evidence="17" id="KW-1185">Reference proteome</keyword>
<keyword evidence="3" id="KW-0378">Hydrolase</keyword>
<dbReference type="InterPro" id="IPR001650">
    <property type="entry name" value="Helicase_C-like"/>
</dbReference>
<dbReference type="InterPro" id="IPR004589">
    <property type="entry name" value="DNA_helicase_ATP-dep_RecQ"/>
</dbReference>
<dbReference type="InterPro" id="IPR032284">
    <property type="entry name" value="RecQ_Zn-bd"/>
</dbReference>
<dbReference type="SMART" id="SM00487">
    <property type="entry name" value="DEXDc"/>
    <property type="match status" value="1"/>
</dbReference>
<dbReference type="PANTHER" id="PTHR13710:SF156">
    <property type="entry name" value="ATP-DEPENDENT DNA HELICASE Q-LIKE 4B"/>
    <property type="match status" value="1"/>
</dbReference>
<proteinExistence type="inferred from homology"/>
<dbReference type="GO" id="GO:0006260">
    <property type="term" value="P:DNA replication"/>
    <property type="evidence" value="ECO:0007669"/>
    <property type="project" value="InterPro"/>
</dbReference>
<evidence type="ECO:0000313" key="16">
    <source>
        <dbReference type="EMBL" id="QDZ20832.1"/>
    </source>
</evidence>
<dbReference type="FunFam" id="3.40.50.300:FF:000296">
    <property type="entry name" value="ATP-dependent DNA helicase RecQ"/>
    <property type="match status" value="1"/>
</dbReference>
<evidence type="ECO:0000256" key="3">
    <source>
        <dbReference type="ARBA" id="ARBA00022801"/>
    </source>
</evidence>
<evidence type="ECO:0000256" key="4">
    <source>
        <dbReference type="ARBA" id="ARBA00022806"/>
    </source>
</evidence>
<feature type="coiled-coil region" evidence="11">
    <location>
        <begin position="980"/>
        <end position="1007"/>
    </location>
</feature>
<dbReference type="AlphaFoldDB" id="A0A5B8MNC0"/>
<feature type="domain" description="Helicase C-terminal" evidence="15">
    <location>
        <begin position="616"/>
        <end position="782"/>
    </location>
</feature>
<evidence type="ECO:0000256" key="12">
    <source>
        <dbReference type="SAM" id="MobiDB-lite"/>
    </source>
</evidence>
<dbReference type="Proteomes" id="UP000316726">
    <property type="component" value="Chromosome 4"/>
</dbReference>
<dbReference type="InterPro" id="IPR014001">
    <property type="entry name" value="Helicase_ATP-bd"/>
</dbReference>
<feature type="region of interest" description="Disordered" evidence="12">
    <location>
        <begin position="139"/>
        <end position="191"/>
    </location>
</feature>
<dbReference type="Pfam" id="PF00570">
    <property type="entry name" value="HRDC"/>
    <property type="match status" value="1"/>
</dbReference>
<dbReference type="Pfam" id="PF16124">
    <property type="entry name" value="RecQ_Zn_bind"/>
    <property type="match status" value="1"/>
</dbReference>
<evidence type="ECO:0000259" key="13">
    <source>
        <dbReference type="PROSITE" id="PS50967"/>
    </source>
</evidence>
<evidence type="ECO:0000256" key="9">
    <source>
        <dbReference type="ARBA" id="ARBA00034617"/>
    </source>
</evidence>
<dbReference type="InterPro" id="IPR036388">
    <property type="entry name" value="WH-like_DNA-bd_sf"/>
</dbReference>
<evidence type="ECO:0000256" key="2">
    <source>
        <dbReference type="ARBA" id="ARBA00022741"/>
    </source>
</evidence>
<dbReference type="PROSITE" id="PS51194">
    <property type="entry name" value="HELICASE_CTER"/>
    <property type="match status" value="1"/>
</dbReference>
<name>A0A5B8MNC0_9CHLO</name>
<dbReference type="InterPro" id="IPR027417">
    <property type="entry name" value="P-loop_NTPase"/>
</dbReference>
<feature type="domain" description="Helicase ATP-binding" evidence="14">
    <location>
        <begin position="408"/>
        <end position="583"/>
    </location>
</feature>
<dbReference type="EC" id="5.6.2.4" evidence="10"/>
<keyword evidence="8" id="KW-0539">Nucleus</keyword>
<dbReference type="FunFam" id="3.40.50.300:FF:001975">
    <property type="entry name" value="ATP-dependent DNA helicase"/>
    <property type="match status" value="1"/>
</dbReference>
<dbReference type="Pfam" id="PF00270">
    <property type="entry name" value="DEAD"/>
    <property type="match status" value="1"/>
</dbReference>
<dbReference type="GO" id="GO:0005634">
    <property type="term" value="C:nucleus"/>
    <property type="evidence" value="ECO:0007669"/>
    <property type="project" value="TreeGrafter"/>
</dbReference>
<dbReference type="SMART" id="SM00956">
    <property type="entry name" value="RQC"/>
    <property type="match status" value="1"/>
</dbReference>
<dbReference type="EMBL" id="CP031037">
    <property type="protein sequence ID" value="QDZ20832.1"/>
    <property type="molecule type" value="Genomic_DNA"/>
</dbReference>
<dbReference type="InterPro" id="IPR011545">
    <property type="entry name" value="DEAD/DEAH_box_helicase_dom"/>
</dbReference>
<feature type="compositionally biased region" description="Polar residues" evidence="12">
    <location>
        <begin position="294"/>
        <end position="303"/>
    </location>
</feature>
<dbReference type="InterPro" id="IPR044876">
    <property type="entry name" value="HRDC_dom_sf"/>
</dbReference>
<feature type="region of interest" description="Disordered" evidence="12">
    <location>
        <begin position="283"/>
        <end position="333"/>
    </location>
</feature>
<dbReference type="GO" id="GO:0043138">
    <property type="term" value="F:3'-5' DNA helicase activity"/>
    <property type="evidence" value="ECO:0007669"/>
    <property type="project" value="UniProtKB-EC"/>
</dbReference>
<dbReference type="GO" id="GO:0009378">
    <property type="term" value="F:four-way junction helicase activity"/>
    <property type="evidence" value="ECO:0007669"/>
    <property type="project" value="TreeGrafter"/>
</dbReference>
<evidence type="ECO:0000259" key="14">
    <source>
        <dbReference type="PROSITE" id="PS51192"/>
    </source>
</evidence>
<dbReference type="GO" id="GO:0003677">
    <property type="term" value="F:DNA binding"/>
    <property type="evidence" value="ECO:0007669"/>
    <property type="project" value="UniProtKB-KW"/>
</dbReference>
<dbReference type="STRING" id="1764295.A0A5B8MNC0"/>
<dbReference type="GO" id="GO:0005524">
    <property type="term" value="F:ATP binding"/>
    <property type="evidence" value="ECO:0007669"/>
    <property type="project" value="UniProtKB-KW"/>
</dbReference>
<dbReference type="SUPFAM" id="SSF47819">
    <property type="entry name" value="HRDC-like"/>
    <property type="match status" value="1"/>
</dbReference>
<keyword evidence="7" id="KW-0413">Isomerase</keyword>
<dbReference type="InterPro" id="IPR002121">
    <property type="entry name" value="HRDC_dom"/>
</dbReference>
<comment type="similarity">
    <text evidence="1">Belongs to the helicase family. RecQ subfamily.</text>
</comment>
<comment type="catalytic activity">
    <reaction evidence="9">
        <text>Couples ATP hydrolysis with the unwinding of duplex DNA by translocating in the 3'-5' direction.</text>
        <dbReference type="EC" id="5.6.2.4"/>
    </reaction>
</comment>
<dbReference type="PROSITE" id="PS50967">
    <property type="entry name" value="HRDC"/>
    <property type="match status" value="1"/>
</dbReference>
<evidence type="ECO:0000256" key="11">
    <source>
        <dbReference type="SAM" id="Coils"/>
    </source>
</evidence>
<dbReference type="InterPro" id="IPR018982">
    <property type="entry name" value="RQC_domain"/>
</dbReference>
<dbReference type="GO" id="GO:0005737">
    <property type="term" value="C:cytoplasm"/>
    <property type="evidence" value="ECO:0007669"/>
    <property type="project" value="TreeGrafter"/>
</dbReference>
<dbReference type="GO" id="GO:0005694">
    <property type="term" value="C:chromosome"/>
    <property type="evidence" value="ECO:0007669"/>
    <property type="project" value="TreeGrafter"/>
</dbReference>
<evidence type="ECO:0000313" key="17">
    <source>
        <dbReference type="Proteomes" id="UP000316726"/>
    </source>
</evidence>
<accession>A0A5B8MNC0</accession>
<dbReference type="GO" id="GO:0016787">
    <property type="term" value="F:hydrolase activity"/>
    <property type="evidence" value="ECO:0007669"/>
    <property type="project" value="UniProtKB-KW"/>
</dbReference>